<evidence type="ECO:0000313" key="2">
    <source>
        <dbReference type="EMBL" id="KAJ7040208.1"/>
    </source>
</evidence>
<dbReference type="EMBL" id="JARJCM010000022">
    <property type="protein sequence ID" value="KAJ7040208.1"/>
    <property type="molecule type" value="Genomic_DNA"/>
</dbReference>
<keyword evidence="3" id="KW-1185">Reference proteome</keyword>
<dbReference type="Proteomes" id="UP001218188">
    <property type="component" value="Unassembled WGS sequence"/>
</dbReference>
<reference evidence="2" key="1">
    <citation type="submission" date="2023-03" db="EMBL/GenBank/DDBJ databases">
        <title>Massive genome expansion in bonnet fungi (Mycena s.s.) driven by repeated elements and novel gene families across ecological guilds.</title>
        <authorList>
            <consortium name="Lawrence Berkeley National Laboratory"/>
            <person name="Harder C.B."/>
            <person name="Miyauchi S."/>
            <person name="Viragh M."/>
            <person name="Kuo A."/>
            <person name="Thoen E."/>
            <person name="Andreopoulos B."/>
            <person name="Lu D."/>
            <person name="Skrede I."/>
            <person name="Drula E."/>
            <person name="Henrissat B."/>
            <person name="Morin E."/>
            <person name="Kohler A."/>
            <person name="Barry K."/>
            <person name="LaButti K."/>
            <person name="Morin E."/>
            <person name="Salamov A."/>
            <person name="Lipzen A."/>
            <person name="Mereny Z."/>
            <person name="Hegedus B."/>
            <person name="Baldrian P."/>
            <person name="Stursova M."/>
            <person name="Weitz H."/>
            <person name="Taylor A."/>
            <person name="Grigoriev I.V."/>
            <person name="Nagy L.G."/>
            <person name="Martin F."/>
            <person name="Kauserud H."/>
        </authorList>
    </citation>
    <scope>NUCLEOTIDE SEQUENCE</scope>
    <source>
        <strain evidence="2">CBHHK200</strain>
    </source>
</reference>
<feature type="compositionally biased region" description="Basic and acidic residues" evidence="1">
    <location>
        <begin position="428"/>
        <end position="443"/>
    </location>
</feature>
<name>A0AAD6X5Y5_9AGAR</name>
<proteinExistence type="predicted"/>
<protein>
    <submittedName>
        <fullName evidence="2">Uncharacterized protein</fullName>
    </submittedName>
</protein>
<accession>A0AAD6X5Y5</accession>
<dbReference type="AlphaFoldDB" id="A0AAD6X5Y5"/>
<comment type="caution">
    <text evidence="2">The sequence shown here is derived from an EMBL/GenBank/DDBJ whole genome shotgun (WGS) entry which is preliminary data.</text>
</comment>
<gene>
    <name evidence="2" type="ORF">C8F04DRAFT_1253967</name>
</gene>
<evidence type="ECO:0000313" key="3">
    <source>
        <dbReference type="Proteomes" id="UP001218188"/>
    </source>
</evidence>
<feature type="compositionally biased region" description="Low complexity" evidence="1">
    <location>
        <begin position="413"/>
        <end position="424"/>
    </location>
</feature>
<dbReference type="PANTHER" id="PTHR48148">
    <property type="entry name" value="KERATINOCYTE PROLINE-RICH PROTEIN"/>
    <property type="match status" value="1"/>
</dbReference>
<feature type="region of interest" description="Disordered" evidence="1">
    <location>
        <begin position="512"/>
        <end position="573"/>
    </location>
</feature>
<sequence>MAPAMTPNGTEPAATAPATKPAATAAATPAPSKSKKKPGNKGDFHGTREEFLVSQLPAYLDASKRGKTRDFWPMLFKAWFERYHWRLELDQEPTPTDLFPPDNLLTTEEFMDKGKKQNKLKEKLKTWYNHRRTSMGLVQNPFSDWLARLRLPAEKPPKRITDYQYYMQHEDFKDAVKEKFDADHWDAPRREHLALRCKIARAMFEQEPEAVKIRMREEARHEQEEEVRAWRDAKSGLPDLDPEEQAEARARFSGVVMPLLQALRAHTGFHITLLAGRIEGSSVDLVSVHAGSTKPDGVDGGADFTEWDPSAYKEKRTRKALTFPCPTRKRAPMSQRPTTGPVPSPRRTAPLLARRPTLQPPYTFPFLRPSTRKARRCTAYPPSPMTLTRPPQSPSLTRPPQSPSLTRPPQSPGRPAANPANRPASTPRDVRKEGARTAEEEVESRIDSLAIIEADLRAELAALPLAEREARVHALEAMGMLELRRTNNLAASEAGVARGKAQTAEAAAAAMETVQGKKRKAAAKTAPKPKKRARKTQVQLDGSEESDEGEEAVREEPVITRGRDAEAAGAKGAEGAEARAEAAILALAKKPKWAAHGWEVLAMGMVKNKKWMEMLELWWKLEASTKYATSPKGFSTNGRPGEIHTWIKNARKVTPKIEDVPAFIRNFKSWWLGLNPEWRVRDGVLVKEGVGSWEEMRQPGANGFLGVLIALRWWLEADGESEDWKAMLDDVTWVIGALIPGTP</sequence>
<feature type="compositionally biased region" description="Polar residues" evidence="1">
    <location>
        <begin position="385"/>
        <end position="408"/>
    </location>
</feature>
<feature type="compositionally biased region" description="Basic residues" evidence="1">
    <location>
        <begin position="516"/>
        <end position="535"/>
    </location>
</feature>
<evidence type="ECO:0000256" key="1">
    <source>
        <dbReference type="SAM" id="MobiDB-lite"/>
    </source>
</evidence>
<feature type="compositionally biased region" description="Basic and acidic residues" evidence="1">
    <location>
        <begin position="551"/>
        <end position="566"/>
    </location>
</feature>
<feature type="region of interest" description="Disordered" evidence="1">
    <location>
        <begin position="1"/>
        <end position="45"/>
    </location>
</feature>
<feature type="compositionally biased region" description="Low complexity" evidence="1">
    <location>
        <begin position="12"/>
        <end position="32"/>
    </location>
</feature>
<dbReference type="PANTHER" id="PTHR48148:SF3">
    <property type="entry name" value="KERATINOCYTE PROLINE-RICH PROTEIN"/>
    <property type="match status" value="1"/>
</dbReference>
<feature type="region of interest" description="Disordered" evidence="1">
    <location>
        <begin position="324"/>
        <end position="443"/>
    </location>
</feature>
<feature type="compositionally biased region" description="Low complexity" evidence="1">
    <location>
        <begin position="345"/>
        <end position="357"/>
    </location>
</feature>
<organism evidence="2 3">
    <name type="scientific">Mycena alexandri</name>
    <dbReference type="NCBI Taxonomy" id="1745969"/>
    <lineage>
        <taxon>Eukaryota</taxon>
        <taxon>Fungi</taxon>
        <taxon>Dikarya</taxon>
        <taxon>Basidiomycota</taxon>
        <taxon>Agaricomycotina</taxon>
        <taxon>Agaricomycetes</taxon>
        <taxon>Agaricomycetidae</taxon>
        <taxon>Agaricales</taxon>
        <taxon>Marasmiineae</taxon>
        <taxon>Mycenaceae</taxon>
        <taxon>Mycena</taxon>
    </lineage>
</organism>